<dbReference type="Gene3D" id="3.40.50.1820">
    <property type="entry name" value="alpha/beta hydrolase"/>
    <property type="match status" value="1"/>
</dbReference>
<keyword evidence="1" id="KW-0812">Transmembrane</keyword>
<evidence type="ECO:0000313" key="4">
    <source>
        <dbReference type="Proteomes" id="UP000827092"/>
    </source>
</evidence>
<feature type="domain" description="AB hydrolase-1" evidence="2">
    <location>
        <begin position="120"/>
        <end position="242"/>
    </location>
</feature>
<dbReference type="PANTHER" id="PTHR12277">
    <property type="entry name" value="ALPHA/BETA HYDROLASE DOMAIN-CONTAINING PROTEIN"/>
    <property type="match status" value="1"/>
</dbReference>
<dbReference type="GO" id="GO:0052651">
    <property type="term" value="P:monoacylglycerol catabolic process"/>
    <property type="evidence" value="ECO:0007669"/>
    <property type="project" value="TreeGrafter"/>
</dbReference>
<dbReference type="Proteomes" id="UP000827092">
    <property type="component" value="Unassembled WGS sequence"/>
</dbReference>
<comment type="caution">
    <text evidence="3">The sequence shown here is derived from an EMBL/GenBank/DDBJ whole genome shotgun (WGS) entry which is preliminary data.</text>
</comment>
<organism evidence="3 4">
    <name type="scientific">Oedothorax gibbosus</name>
    <dbReference type="NCBI Taxonomy" id="931172"/>
    <lineage>
        <taxon>Eukaryota</taxon>
        <taxon>Metazoa</taxon>
        <taxon>Ecdysozoa</taxon>
        <taxon>Arthropoda</taxon>
        <taxon>Chelicerata</taxon>
        <taxon>Arachnida</taxon>
        <taxon>Araneae</taxon>
        <taxon>Araneomorphae</taxon>
        <taxon>Entelegynae</taxon>
        <taxon>Araneoidea</taxon>
        <taxon>Linyphiidae</taxon>
        <taxon>Erigoninae</taxon>
        <taxon>Oedothorax</taxon>
    </lineage>
</organism>
<dbReference type="InterPro" id="IPR000073">
    <property type="entry name" value="AB_hydrolase_1"/>
</dbReference>
<dbReference type="AlphaFoldDB" id="A0AAV6VV23"/>
<protein>
    <recommendedName>
        <fullName evidence="2">AB hydrolase-1 domain-containing protein</fullName>
    </recommendedName>
</protein>
<gene>
    <name evidence="3" type="ORF">JTE90_009421</name>
</gene>
<dbReference type="EMBL" id="JAFNEN010000026">
    <property type="protein sequence ID" value="KAG8199584.1"/>
    <property type="molecule type" value="Genomic_DNA"/>
</dbReference>
<evidence type="ECO:0000256" key="1">
    <source>
        <dbReference type="SAM" id="Phobius"/>
    </source>
</evidence>
<evidence type="ECO:0000313" key="3">
    <source>
        <dbReference type="EMBL" id="KAG8199584.1"/>
    </source>
</evidence>
<dbReference type="GO" id="GO:0004622">
    <property type="term" value="F:phosphatidylcholine lysophospholipase activity"/>
    <property type="evidence" value="ECO:0007669"/>
    <property type="project" value="TreeGrafter"/>
</dbReference>
<reference evidence="3 4" key="1">
    <citation type="journal article" date="2022" name="Nat. Ecol. Evol.">
        <title>A masculinizing supergene underlies an exaggerated male reproductive morph in a spider.</title>
        <authorList>
            <person name="Hendrickx F."/>
            <person name="De Corte Z."/>
            <person name="Sonet G."/>
            <person name="Van Belleghem S.M."/>
            <person name="Kostlbacher S."/>
            <person name="Vangestel C."/>
        </authorList>
    </citation>
    <scope>NUCLEOTIDE SEQUENCE [LARGE SCALE GENOMIC DNA]</scope>
    <source>
        <strain evidence="3">W744_W776</strain>
    </source>
</reference>
<keyword evidence="1" id="KW-1133">Transmembrane helix</keyword>
<sequence length="359" mass="40503">MGPQSMISLTKAFLDRDSSKNLRRVLRPRAIKSLLGFVLVFYVGVPLWFYLCPWMRRAAVYLHFADWPLQTLSHPEYYGLNCTRHFFVETSPGVVLGVWHILPRGYSDQNQASFASDNQPVVMYLHGSAESRSAAYRRSMYKVLSNEPIQAHIITFDYRGFGDSTYITPTAKTLEEDAASMFEWLQKQIPASRIIIWGHSMGTGIAVRLGAALAKQEPSNSPMAIVLEAPFTSIADATRTFPLSFFHRNMPLFETFCTEKTRHPDTNLDSESLVGGIRAPLLILHAEDDSMVWSVQGKTLWKIAIESRPADLHKPVFVELDGKYGCGHRNIHKAPNLGFEVKRFLKSVEIFSKAETGNS</sequence>
<keyword evidence="4" id="KW-1185">Reference proteome</keyword>
<dbReference type="GO" id="GO:0005789">
    <property type="term" value="C:endoplasmic reticulum membrane"/>
    <property type="evidence" value="ECO:0007669"/>
    <property type="project" value="TreeGrafter"/>
</dbReference>
<dbReference type="SUPFAM" id="SSF53474">
    <property type="entry name" value="alpha/beta-Hydrolases"/>
    <property type="match status" value="1"/>
</dbReference>
<dbReference type="PANTHER" id="PTHR12277:SF194">
    <property type="entry name" value="FI04476P"/>
    <property type="match status" value="1"/>
</dbReference>
<accession>A0AAV6VV23</accession>
<proteinExistence type="predicted"/>
<dbReference type="GO" id="GO:0047372">
    <property type="term" value="F:monoacylglycerol lipase activity"/>
    <property type="evidence" value="ECO:0007669"/>
    <property type="project" value="TreeGrafter"/>
</dbReference>
<evidence type="ECO:0000259" key="2">
    <source>
        <dbReference type="Pfam" id="PF00561"/>
    </source>
</evidence>
<name>A0AAV6VV23_9ARAC</name>
<feature type="transmembrane region" description="Helical" evidence="1">
    <location>
        <begin position="30"/>
        <end position="51"/>
    </location>
</feature>
<dbReference type="GO" id="GO:0006660">
    <property type="term" value="P:phosphatidylserine catabolic process"/>
    <property type="evidence" value="ECO:0007669"/>
    <property type="project" value="TreeGrafter"/>
</dbReference>
<dbReference type="Pfam" id="PF00561">
    <property type="entry name" value="Abhydrolase_1"/>
    <property type="match status" value="1"/>
</dbReference>
<dbReference type="InterPro" id="IPR029058">
    <property type="entry name" value="AB_hydrolase_fold"/>
</dbReference>
<keyword evidence="1" id="KW-0472">Membrane</keyword>